<reference evidence="2 3" key="1">
    <citation type="journal article" date="2015" name="Sci. Rep.">
        <title>The power of single molecule real-time sequencing technology in the de novo assembly of a eukaryotic genome.</title>
        <authorList>
            <person name="Sakai H."/>
            <person name="Naito K."/>
            <person name="Ogiso-Tanaka E."/>
            <person name="Takahashi Y."/>
            <person name="Iseki K."/>
            <person name="Muto C."/>
            <person name="Satou K."/>
            <person name="Teruya K."/>
            <person name="Shiroma A."/>
            <person name="Shimoji M."/>
            <person name="Hirano T."/>
            <person name="Itoh T."/>
            <person name="Kaga A."/>
            <person name="Tomooka N."/>
        </authorList>
    </citation>
    <scope>NUCLEOTIDE SEQUENCE [LARGE SCALE GENOMIC DNA]</scope>
    <source>
        <strain evidence="3">cv. Shumari</strain>
    </source>
</reference>
<evidence type="ECO:0000313" key="3">
    <source>
        <dbReference type="Proteomes" id="UP000291084"/>
    </source>
</evidence>
<accession>A0A0S3SCK6</accession>
<name>A0A0S3SCK6_PHAAN</name>
<proteinExistence type="predicted"/>
<evidence type="ECO:0008006" key="4">
    <source>
        <dbReference type="Google" id="ProtNLM"/>
    </source>
</evidence>
<dbReference type="EMBL" id="AP015039">
    <property type="protein sequence ID" value="BAT90549.1"/>
    <property type="molecule type" value="Genomic_DNA"/>
</dbReference>
<sequence>MVKNEMKNVGVVVVIMMMLCFSEAAELTCRAKCGIDCLLANIAYPICFAICVAKCPKLSKEASECITRCGVNKFIKIKIDGSGVVSEVMDSCLQKCPTI</sequence>
<protein>
    <recommendedName>
        <fullName evidence="4">Bifunctional inhibitor/plant lipid transfer protein/seed storage helical domain-containing protein</fullName>
    </recommendedName>
</protein>
<gene>
    <name evidence="2" type="primary">Vigan.06G181000</name>
    <name evidence="2" type="ORF">VIGAN_06181000</name>
</gene>
<evidence type="ECO:0000313" key="2">
    <source>
        <dbReference type="EMBL" id="BAT90549.1"/>
    </source>
</evidence>
<dbReference type="AlphaFoldDB" id="A0A0S3SCK6"/>
<organism evidence="2 3">
    <name type="scientific">Vigna angularis var. angularis</name>
    <dbReference type="NCBI Taxonomy" id="157739"/>
    <lineage>
        <taxon>Eukaryota</taxon>
        <taxon>Viridiplantae</taxon>
        <taxon>Streptophyta</taxon>
        <taxon>Embryophyta</taxon>
        <taxon>Tracheophyta</taxon>
        <taxon>Spermatophyta</taxon>
        <taxon>Magnoliopsida</taxon>
        <taxon>eudicotyledons</taxon>
        <taxon>Gunneridae</taxon>
        <taxon>Pentapetalae</taxon>
        <taxon>rosids</taxon>
        <taxon>fabids</taxon>
        <taxon>Fabales</taxon>
        <taxon>Fabaceae</taxon>
        <taxon>Papilionoideae</taxon>
        <taxon>50 kb inversion clade</taxon>
        <taxon>NPAAA clade</taxon>
        <taxon>indigoferoid/millettioid clade</taxon>
        <taxon>Phaseoleae</taxon>
        <taxon>Vigna</taxon>
    </lineage>
</organism>
<keyword evidence="1" id="KW-0732">Signal</keyword>
<dbReference type="OrthoDB" id="1419551at2759"/>
<dbReference type="Proteomes" id="UP000291084">
    <property type="component" value="Chromosome 6"/>
</dbReference>
<feature type="signal peptide" evidence="1">
    <location>
        <begin position="1"/>
        <end position="24"/>
    </location>
</feature>
<feature type="chain" id="PRO_5006618140" description="Bifunctional inhibitor/plant lipid transfer protein/seed storage helical domain-containing protein" evidence="1">
    <location>
        <begin position="25"/>
        <end position="99"/>
    </location>
</feature>
<keyword evidence="3" id="KW-1185">Reference proteome</keyword>
<evidence type="ECO:0000256" key="1">
    <source>
        <dbReference type="SAM" id="SignalP"/>
    </source>
</evidence>